<sequence>MSRINVKTAAEKISNGQEIRLLTSAIIAAELKNKLAKHKLLLGALATRQEKKQGKGFMK</sequence>
<dbReference type="Proteomes" id="UP000887565">
    <property type="component" value="Unplaced"/>
</dbReference>
<evidence type="ECO:0000313" key="1">
    <source>
        <dbReference type="Proteomes" id="UP000887565"/>
    </source>
</evidence>
<name>A0A915JIS8_ROMCU</name>
<dbReference type="WBParaSite" id="nRc.2.0.1.t25986-RA">
    <property type="protein sequence ID" value="nRc.2.0.1.t25986-RA"/>
    <property type="gene ID" value="nRc.2.0.1.g25986"/>
</dbReference>
<accession>A0A915JIS8</accession>
<dbReference type="AlphaFoldDB" id="A0A915JIS8"/>
<keyword evidence="1" id="KW-1185">Reference proteome</keyword>
<evidence type="ECO:0000313" key="2">
    <source>
        <dbReference type="WBParaSite" id="nRc.2.0.1.t25986-RA"/>
    </source>
</evidence>
<protein>
    <submittedName>
        <fullName evidence="2">Uncharacterized protein</fullName>
    </submittedName>
</protein>
<proteinExistence type="predicted"/>
<reference evidence="2" key="1">
    <citation type="submission" date="2022-11" db="UniProtKB">
        <authorList>
            <consortium name="WormBaseParasite"/>
        </authorList>
    </citation>
    <scope>IDENTIFICATION</scope>
</reference>
<organism evidence="1 2">
    <name type="scientific">Romanomermis culicivorax</name>
    <name type="common">Nematode worm</name>
    <dbReference type="NCBI Taxonomy" id="13658"/>
    <lineage>
        <taxon>Eukaryota</taxon>
        <taxon>Metazoa</taxon>
        <taxon>Ecdysozoa</taxon>
        <taxon>Nematoda</taxon>
        <taxon>Enoplea</taxon>
        <taxon>Dorylaimia</taxon>
        <taxon>Mermithida</taxon>
        <taxon>Mermithoidea</taxon>
        <taxon>Mermithidae</taxon>
        <taxon>Romanomermis</taxon>
    </lineage>
</organism>